<evidence type="ECO:0000256" key="2">
    <source>
        <dbReference type="ARBA" id="ARBA00023043"/>
    </source>
</evidence>
<keyword evidence="2 3" id="KW-0040">ANK repeat</keyword>
<dbReference type="InterPro" id="IPR051070">
    <property type="entry name" value="NF-kappa-B_inhibitor"/>
</dbReference>
<dbReference type="Pfam" id="PF12796">
    <property type="entry name" value="Ank_2"/>
    <property type="match status" value="1"/>
</dbReference>
<evidence type="ECO:0000259" key="4">
    <source>
        <dbReference type="SMART" id="SM00860"/>
    </source>
</evidence>
<feature type="domain" description="Knr4/Smi1-like" evidence="4">
    <location>
        <begin position="13"/>
        <end position="137"/>
    </location>
</feature>
<dbReference type="SMART" id="SM00248">
    <property type="entry name" value="ANK"/>
    <property type="match status" value="3"/>
</dbReference>
<reference evidence="5 6" key="1">
    <citation type="submission" date="2018-02" db="EMBL/GenBank/DDBJ databases">
        <title>Comparative genomes isolates from brazilian mangrove.</title>
        <authorList>
            <person name="Araujo J.E."/>
            <person name="Taketani R.G."/>
            <person name="Silva M.C.P."/>
            <person name="Loureco M.V."/>
            <person name="Andreote F.D."/>
        </authorList>
    </citation>
    <scope>NUCLEOTIDE SEQUENCE [LARGE SCALE GENOMIC DNA]</scope>
    <source>
        <strain evidence="5 6">HEX-2 MGV</strain>
    </source>
</reference>
<dbReference type="AlphaFoldDB" id="A0A2S8FNE4"/>
<name>A0A2S8FNE4_9BACT</name>
<dbReference type="InterPro" id="IPR002110">
    <property type="entry name" value="Ankyrin_rpt"/>
</dbReference>
<dbReference type="PROSITE" id="PS50088">
    <property type="entry name" value="ANK_REPEAT"/>
    <property type="match status" value="3"/>
</dbReference>
<dbReference type="InterPro" id="IPR037883">
    <property type="entry name" value="Knr4/Smi1-like_sf"/>
</dbReference>
<gene>
    <name evidence="5" type="ORF">C5Y96_10975</name>
</gene>
<sequence>MTMKPIIQDSFPQASDSDLDKLENQCDILLPQSYRSFLKKTNGGSFPSDVYFGPDTSPVSIQLFYSINSEFDYLDLLLANLRLSWILPGKFLAIADTGLGDVICINSESERGEVWLISHETEANECLAGEFAKFIDEIRYSDHPDLVSWSETEEPFRSIEQGDLDAVALMAPLEFSTTSQFGYSMLECAAASRQPRIVEFLLGRGTEINSRTSDGMTPLILACRSGSVDVVATLLEYGARMEDIDSSGRTALLWALVRQHPRIAKLLIEKGADTSIKDKNGNTAFSLSQSLPLNKYILPLL</sequence>
<evidence type="ECO:0000313" key="6">
    <source>
        <dbReference type="Proteomes" id="UP000240009"/>
    </source>
</evidence>
<evidence type="ECO:0000256" key="3">
    <source>
        <dbReference type="PROSITE-ProRule" id="PRU00023"/>
    </source>
</evidence>
<dbReference type="PANTHER" id="PTHR46680">
    <property type="entry name" value="NF-KAPPA-B INHIBITOR ALPHA"/>
    <property type="match status" value="1"/>
</dbReference>
<feature type="repeat" description="ANK" evidence="3">
    <location>
        <begin position="247"/>
        <end position="279"/>
    </location>
</feature>
<dbReference type="RefSeq" id="WP_105353063.1">
    <property type="nucleotide sequence ID" value="NZ_PUIA01000035.1"/>
</dbReference>
<evidence type="ECO:0000256" key="1">
    <source>
        <dbReference type="ARBA" id="ARBA00022737"/>
    </source>
</evidence>
<dbReference type="OrthoDB" id="7375713at2"/>
<dbReference type="Gene3D" id="1.25.40.20">
    <property type="entry name" value="Ankyrin repeat-containing domain"/>
    <property type="match status" value="1"/>
</dbReference>
<dbReference type="PRINTS" id="PR01415">
    <property type="entry name" value="ANKYRIN"/>
</dbReference>
<dbReference type="InterPro" id="IPR018958">
    <property type="entry name" value="Knr4/Smi1-like_dom"/>
</dbReference>
<dbReference type="Gene3D" id="3.40.1580.10">
    <property type="entry name" value="SMI1/KNR4-like"/>
    <property type="match status" value="1"/>
</dbReference>
<feature type="repeat" description="ANK" evidence="3">
    <location>
        <begin position="214"/>
        <end position="246"/>
    </location>
</feature>
<proteinExistence type="predicted"/>
<dbReference type="Pfam" id="PF09346">
    <property type="entry name" value="SMI1_KNR4"/>
    <property type="match status" value="1"/>
</dbReference>
<dbReference type="InterPro" id="IPR036770">
    <property type="entry name" value="Ankyrin_rpt-contain_sf"/>
</dbReference>
<protein>
    <recommendedName>
        <fullName evidence="4">Knr4/Smi1-like domain-containing protein</fullName>
    </recommendedName>
</protein>
<feature type="repeat" description="ANK" evidence="3">
    <location>
        <begin position="181"/>
        <end position="213"/>
    </location>
</feature>
<dbReference type="SUPFAM" id="SSF48403">
    <property type="entry name" value="Ankyrin repeat"/>
    <property type="match status" value="1"/>
</dbReference>
<dbReference type="SUPFAM" id="SSF160631">
    <property type="entry name" value="SMI1/KNR4-like"/>
    <property type="match status" value="1"/>
</dbReference>
<accession>A0A2S8FNE4</accession>
<dbReference type="PROSITE" id="PS50297">
    <property type="entry name" value="ANK_REP_REGION"/>
    <property type="match status" value="2"/>
</dbReference>
<dbReference type="SMART" id="SM00860">
    <property type="entry name" value="SMI1_KNR4"/>
    <property type="match status" value="1"/>
</dbReference>
<dbReference type="EMBL" id="PUIA01000035">
    <property type="protein sequence ID" value="PQO33364.1"/>
    <property type="molecule type" value="Genomic_DNA"/>
</dbReference>
<dbReference type="PANTHER" id="PTHR46680:SF3">
    <property type="entry name" value="NF-KAPPA-B INHIBITOR CACTUS"/>
    <property type="match status" value="1"/>
</dbReference>
<comment type="caution">
    <text evidence="5">The sequence shown here is derived from an EMBL/GenBank/DDBJ whole genome shotgun (WGS) entry which is preliminary data.</text>
</comment>
<evidence type="ECO:0000313" key="5">
    <source>
        <dbReference type="EMBL" id="PQO33364.1"/>
    </source>
</evidence>
<keyword evidence="1" id="KW-0677">Repeat</keyword>
<organism evidence="5 6">
    <name type="scientific">Blastopirellula marina</name>
    <dbReference type="NCBI Taxonomy" id="124"/>
    <lineage>
        <taxon>Bacteria</taxon>
        <taxon>Pseudomonadati</taxon>
        <taxon>Planctomycetota</taxon>
        <taxon>Planctomycetia</taxon>
        <taxon>Pirellulales</taxon>
        <taxon>Pirellulaceae</taxon>
        <taxon>Blastopirellula</taxon>
    </lineage>
</organism>
<dbReference type="Proteomes" id="UP000240009">
    <property type="component" value="Unassembled WGS sequence"/>
</dbReference>